<name>A0A016CSS6_BACFG</name>
<evidence type="ECO:0000313" key="1">
    <source>
        <dbReference type="EMBL" id="EXZ74429.1"/>
    </source>
</evidence>
<organism evidence="1 2">
    <name type="scientific">Bacteroides fragilis str. 3976T8</name>
    <dbReference type="NCBI Taxonomy" id="1339314"/>
    <lineage>
        <taxon>Bacteria</taxon>
        <taxon>Pseudomonadati</taxon>
        <taxon>Bacteroidota</taxon>
        <taxon>Bacteroidia</taxon>
        <taxon>Bacteroidales</taxon>
        <taxon>Bacteroidaceae</taxon>
        <taxon>Bacteroides</taxon>
    </lineage>
</organism>
<proteinExistence type="predicted"/>
<comment type="caution">
    <text evidence="1">The sequence shown here is derived from an EMBL/GenBank/DDBJ whole genome shotgun (WGS) entry which is preliminary data.</text>
</comment>
<evidence type="ECO:0000313" key="2">
    <source>
        <dbReference type="Proteomes" id="UP000020938"/>
    </source>
</evidence>
<reference evidence="1 2" key="1">
    <citation type="submission" date="2014-02" db="EMBL/GenBank/DDBJ databases">
        <authorList>
            <person name="Sears C."/>
            <person name="Carroll K."/>
            <person name="Sack B.R."/>
            <person name="Qadri F."/>
            <person name="Myers L.L."/>
            <person name="Chung G.-T."/>
            <person name="Escheverria P."/>
            <person name="Fraser C.M."/>
            <person name="Sadzewicz L."/>
            <person name="Shefchek K.A."/>
            <person name="Tallon L."/>
            <person name="Das S.P."/>
            <person name="Daugherty S."/>
            <person name="Mongodin E.F."/>
        </authorList>
    </citation>
    <scope>NUCLEOTIDE SEQUENCE [LARGE SCALE GENOMIC DNA]</scope>
    <source>
        <strain evidence="1 2">3976T8</strain>
    </source>
</reference>
<dbReference type="Proteomes" id="UP000020938">
    <property type="component" value="Unassembled WGS sequence"/>
</dbReference>
<gene>
    <name evidence="1" type="ORF">M123_1267</name>
</gene>
<sequence>MEQSLTVYHLCNLFSSHSPILACQTVEYSLFNLHIFNNLKCANFAQVVTKVRKNTATEAL</sequence>
<dbReference type="EMBL" id="JGDS01000041">
    <property type="protein sequence ID" value="EXZ74429.1"/>
    <property type="molecule type" value="Genomic_DNA"/>
</dbReference>
<accession>A0A016CSS6</accession>
<protein>
    <submittedName>
        <fullName evidence="1">Uncharacterized protein</fullName>
    </submittedName>
</protein>
<dbReference type="PATRIC" id="fig|1339314.3.peg.1491"/>
<dbReference type="AlphaFoldDB" id="A0A016CSS6"/>